<accession>A0AA86Q8K4</accession>
<evidence type="ECO:0000256" key="1">
    <source>
        <dbReference type="SAM" id="Phobius"/>
    </source>
</evidence>
<reference evidence="2" key="1">
    <citation type="submission" date="2023-06" db="EMBL/GenBank/DDBJ databases">
        <authorList>
            <person name="Kurt Z."/>
        </authorList>
    </citation>
    <scope>NUCLEOTIDE SEQUENCE</scope>
</reference>
<keyword evidence="4" id="KW-1185">Reference proteome</keyword>
<dbReference type="AlphaFoldDB" id="A0AA86Q8K4"/>
<dbReference type="EMBL" id="CATOUU010000822">
    <property type="protein sequence ID" value="CAI9951063.1"/>
    <property type="molecule type" value="Genomic_DNA"/>
</dbReference>
<feature type="transmembrane region" description="Helical" evidence="1">
    <location>
        <begin position="117"/>
        <end position="139"/>
    </location>
</feature>
<evidence type="ECO:0000313" key="2">
    <source>
        <dbReference type="EMBL" id="CAI9951063.1"/>
    </source>
</evidence>
<gene>
    <name evidence="3" type="ORF">HINF_LOCUS33176</name>
    <name evidence="2" type="ORF">HINF_LOCUS38708</name>
</gene>
<organism evidence="2">
    <name type="scientific">Hexamita inflata</name>
    <dbReference type="NCBI Taxonomy" id="28002"/>
    <lineage>
        <taxon>Eukaryota</taxon>
        <taxon>Metamonada</taxon>
        <taxon>Diplomonadida</taxon>
        <taxon>Hexamitidae</taxon>
        <taxon>Hexamitinae</taxon>
        <taxon>Hexamita</taxon>
    </lineage>
</organism>
<keyword evidence="1" id="KW-0472">Membrane</keyword>
<keyword evidence="1" id="KW-0812">Transmembrane</keyword>
<dbReference type="EMBL" id="CAXDID020000115">
    <property type="protein sequence ID" value="CAL6030299.1"/>
    <property type="molecule type" value="Genomic_DNA"/>
</dbReference>
<sequence>MSFTYLSDCQNQCSNGYCSSYSNTQGKYLYNCIANPAGIYNLIGICYTSCATGYCNQTYNSNHSRYEYNCTPNDVGIYNSYSSCTDNCYYGYCDMNYSQYHSRYEYSCIQNAYNSDALYLLLFLIPLFLIILIIIICCCNKQKRAARAAKSIQKKALKQQRDNLIIQVVTEVTLPNGQTGLFIPLNQSQQDKLRSQTNQVQIYQPQPIQVVSTAPQFQTVPNPSVQLTQMPIMPEMPL</sequence>
<keyword evidence="1" id="KW-1133">Transmembrane helix</keyword>
<proteinExistence type="predicted"/>
<evidence type="ECO:0000313" key="4">
    <source>
        <dbReference type="Proteomes" id="UP001642409"/>
    </source>
</evidence>
<protein>
    <submittedName>
        <fullName evidence="3">Hypothetical_protein</fullName>
    </submittedName>
</protein>
<comment type="caution">
    <text evidence="2">The sequence shown here is derived from an EMBL/GenBank/DDBJ whole genome shotgun (WGS) entry which is preliminary data.</text>
</comment>
<reference evidence="3 4" key="2">
    <citation type="submission" date="2024-07" db="EMBL/GenBank/DDBJ databases">
        <authorList>
            <person name="Akdeniz Z."/>
        </authorList>
    </citation>
    <scope>NUCLEOTIDE SEQUENCE [LARGE SCALE GENOMIC DNA]</scope>
</reference>
<dbReference type="Proteomes" id="UP001642409">
    <property type="component" value="Unassembled WGS sequence"/>
</dbReference>
<name>A0AA86Q8K4_9EUKA</name>
<evidence type="ECO:0000313" key="3">
    <source>
        <dbReference type="EMBL" id="CAL6030299.1"/>
    </source>
</evidence>